<comment type="subcellular location">
    <subcellularLocation>
        <location evidence="1">Cell membrane</location>
        <topology evidence="1">Multi-pass membrane protein</topology>
    </subcellularLocation>
</comment>
<keyword evidence="2" id="KW-0472">Membrane</keyword>
<dbReference type="SUPFAM" id="SSF103473">
    <property type="entry name" value="MFS general substrate transporter"/>
    <property type="match status" value="1"/>
</dbReference>
<dbReference type="AlphaFoldDB" id="A0A2V3VVB1"/>
<dbReference type="Proteomes" id="UP000247978">
    <property type="component" value="Unassembled WGS sequence"/>
</dbReference>
<feature type="transmembrane region" description="Helical" evidence="2">
    <location>
        <begin position="23"/>
        <end position="40"/>
    </location>
</feature>
<keyword evidence="4" id="KW-1185">Reference proteome</keyword>
<evidence type="ECO:0008006" key="5">
    <source>
        <dbReference type="Google" id="ProtNLM"/>
    </source>
</evidence>
<keyword evidence="2" id="KW-1133">Transmembrane helix</keyword>
<dbReference type="RefSeq" id="WP_377722913.1">
    <property type="nucleotide sequence ID" value="NZ_JBHUHB010000001.1"/>
</dbReference>
<dbReference type="GO" id="GO:0022857">
    <property type="term" value="F:transmembrane transporter activity"/>
    <property type="evidence" value="ECO:0007669"/>
    <property type="project" value="InterPro"/>
</dbReference>
<evidence type="ECO:0000256" key="2">
    <source>
        <dbReference type="SAM" id="Phobius"/>
    </source>
</evidence>
<evidence type="ECO:0000313" key="3">
    <source>
        <dbReference type="EMBL" id="PXW80439.1"/>
    </source>
</evidence>
<gene>
    <name evidence="3" type="ORF">DFR56_1279</name>
</gene>
<dbReference type="EMBL" id="QJJQ01000027">
    <property type="protein sequence ID" value="PXW80439.1"/>
    <property type="molecule type" value="Genomic_DNA"/>
</dbReference>
<comment type="caution">
    <text evidence="3">The sequence shown here is derived from an EMBL/GenBank/DDBJ whole genome shotgun (WGS) entry which is preliminary data.</text>
</comment>
<organism evidence="3 4">
    <name type="scientific">Pseudogracilibacillus auburnensis</name>
    <dbReference type="NCBI Taxonomy" id="1494959"/>
    <lineage>
        <taxon>Bacteria</taxon>
        <taxon>Bacillati</taxon>
        <taxon>Bacillota</taxon>
        <taxon>Bacilli</taxon>
        <taxon>Bacillales</taxon>
        <taxon>Bacillaceae</taxon>
        <taxon>Pseudogracilibacillus</taxon>
    </lineage>
</organism>
<keyword evidence="2" id="KW-0812">Transmembrane</keyword>
<evidence type="ECO:0000313" key="4">
    <source>
        <dbReference type="Proteomes" id="UP000247978"/>
    </source>
</evidence>
<protein>
    <recommendedName>
        <fullName evidence="5">Major facilitator superfamily (MFS) profile domain-containing protein</fullName>
    </recommendedName>
</protein>
<dbReference type="Pfam" id="PF07690">
    <property type="entry name" value="MFS_1"/>
    <property type="match status" value="1"/>
</dbReference>
<reference evidence="3 4" key="1">
    <citation type="submission" date="2018-05" db="EMBL/GenBank/DDBJ databases">
        <title>Genomic Encyclopedia of Type Strains, Phase IV (KMG-IV): sequencing the most valuable type-strain genomes for metagenomic binning, comparative biology and taxonomic classification.</title>
        <authorList>
            <person name="Goeker M."/>
        </authorList>
    </citation>
    <scope>NUCLEOTIDE SEQUENCE [LARGE SCALE GENOMIC DNA]</scope>
    <source>
        <strain evidence="3 4">DSM 28556</strain>
    </source>
</reference>
<accession>A0A2V3VVB1</accession>
<dbReference type="InterPro" id="IPR036259">
    <property type="entry name" value="MFS_trans_sf"/>
</dbReference>
<name>A0A2V3VVB1_9BACI</name>
<sequence>MLLFLLAQLEVFLVTLMFSLNSVPIFALLLSLCIGLFGQIKNIPQQTVIQTSVSKEELSTVYTSLGAIGTGTFGVGSLIMGMVADLLGIRMVFVISGLLLAIVCIVVYNNKQLLVSNVIEQ</sequence>
<feature type="transmembrane region" description="Helical" evidence="2">
    <location>
        <begin position="61"/>
        <end position="83"/>
    </location>
</feature>
<feature type="transmembrane region" description="Helical" evidence="2">
    <location>
        <begin position="89"/>
        <end position="108"/>
    </location>
</feature>
<dbReference type="GO" id="GO:0005886">
    <property type="term" value="C:plasma membrane"/>
    <property type="evidence" value="ECO:0007669"/>
    <property type="project" value="UniProtKB-SubCell"/>
</dbReference>
<dbReference type="InterPro" id="IPR011701">
    <property type="entry name" value="MFS"/>
</dbReference>
<proteinExistence type="predicted"/>
<dbReference type="Gene3D" id="1.20.1250.20">
    <property type="entry name" value="MFS general substrate transporter like domains"/>
    <property type="match status" value="1"/>
</dbReference>
<evidence type="ECO:0000256" key="1">
    <source>
        <dbReference type="ARBA" id="ARBA00004651"/>
    </source>
</evidence>